<accession>J9G9C9</accession>
<dbReference type="Gene3D" id="3.40.710.10">
    <property type="entry name" value="DD-peptidase/beta-lactamase superfamily"/>
    <property type="match status" value="1"/>
</dbReference>
<dbReference type="PANTHER" id="PTHR30627">
    <property type="entry name" value="PEPTIDOGLYCAN D,D-TRANSPEPTIDASE"/>
    <property type="match status" value="1"/>
</dbReference>
<feature type="domain" description="Penicillin-binding protein transpeptidase" evidence="3">
    <location>
        <begin position="67"/>
        <end position="366"/>
    </location>
</feature>
<evidence type="ECO:0000256" key="1">
    <source>
        <dbReference type="ARBA" id="ARBA00004370"/>
    </source>
</evidence>
<dbReference type="PANTHER" id="PTHR30627:SF1">
    <property type="entry name" value="PEPTIDOGLYCAN D,D-TRANSPEPTIDASE FTSI"/>
    <property type="match status" value="1"/>
</dbReference>
<comment type="subcellular location">
    <subcellularLocation>
        <location evidence="1">Membrane</location>
    </subcellularLocation>
</comment>
<comment type="caution">
    <text evidence="4">The sequence shown here is derived from an EMBL/GenBank/DDBJ whole genome shotgun (WGS) entry which is preliminary data.</text>
</comment>
<dbReference type="Gene3D" id="3.30.450.330">
    <property type="match status" value="1"/>
</dbReference>
<dbReference type="EMBL" id="AMCI01001994">
    <property type="protein sequence ID" value="EJX03887.1"/>
    <property type="molecule type" value="Genomic_DNA"/>
</dbReference>
<gene>
    <name evidence="4" type="ORF">EVA_08007</name>
</gene>
<organism evidence="4">
    <name type="scientific">gut metagenome</name>
    <dbReference type="NCBI Taxonomy" id="749906"/>
    <lineage>
        <taxon>unclassified sequences</taxon>
        <taxon>metagenomes</taxon>
        <taxon>organismal metagenomes</taxon>
    </lineage>
</organism>
<protein>
    <submittedName>
        <fullName evidence="4">Penicillin-binding protein, transpeptidase domain protein</fullName>
    </submittedName>
</protein>
<dbReference type="InterPro" id="IPR050515">
    <property type="entry name" value="Beta-lactam/transpept"/>
</dbReference>
<feature type="non-terminal residue" evidence="4">
    <location>
        <position position="439"/>
    </location>
</feature>
<dbReference type="SUPFAM" id="SSF56601">
    <property type="entry name" value="beta-lactamase/transpeptidase-like"/>
    <property type="match status" value="1"/>
</dbReference>
<dbReference type="GO" id="GO:0008658">
    <property type="term" value="F:penicillin binding"/>
    <property type="evidence" value="ECO:0007669"/>
    <property type="project" value="InterPro"/>
</dbReference>
<reference evidence="4" key="1">
    <citation type="journal article" date="2012" name="PLoS ONE">
        <title>Gene sets for utilization of primary and secondary nutrition supplies in the distal gut of endangered iberian lynx.</title>
        <authorList>
            <person name="Alcaide M."/>
            <person name="Messina E."/>
            <person name="Richter M."/>
            <person name="Bargiela R."/>
            <person name="Peplies J."/>
            <person name="Huws S.A."/>
            <person name="Newbold C.J."/>
            <person name="Golyshin P.N."/>
            <person name="Simon M.A."/>
            <person name="Lopez G."/>
            <person name="Yakimov M.M."/>
            <person name="Ferrer M."/>
        </authorList>
    </citation>
    <scope>NUCLEOTIDE SEQUENCE</scope>
</reference>
<dbReference type="GO" id="GO:0071555">
    <property type="term" value="P:cell wall organization"/>
    <property type="evidence" value="ECO:0007669"/>
    <property type="project" value="TreeGrafter"/>
</dbReference>
<dbReference type="GO" id="GO:0005886">
    <property type="term" value="C:plasma membrane"/>
    <property type="evidence" value="ECO:0007669"/>
    <property type="project" value="TreeGrafter"/>
</dbReference>
<proteinExistence type="predicted"/>
<evidence type="ECO:0000259" key="3">
    <source>
        <dbReference type="Pfam" id="PF00905"/>
    </source>
</evidence>
<evidence type="ECO:0000256" key="2">
    <source>
        <dbReference type="ARBA" id="ARBA00023136"/>
    </source>
</evidence>
<evidence type="ECO:0000313" key="4">
    <source>
        <dbReference type="EMBL" id="EJX03887.1"/>
    </source>
</evidence>
<dbReference type="InterPro" id="IPR001460">
    <property type="entry name" value="PCN-bd_Tpept"/>
</dbReference>
<keyword evidence="2" id="KW-0472">Membrane</keyword>
<dbReference type="Pfam" id="PF00905">
    <property type="entry name" value="Transpeptidase"/>
    <property type="match status" value="1"/>
</dbReference>
<name>J9G9C9_9ZZZZ</name>
<dbReference type="InterPro" id="IPR012338">
    <property type="entry name" value="Beta-lactam/transpept-like"/>
</dbReference>
<dbReference type="AlphaFoldDB" id="J9G9C9"/>
<sequence length="439" mass="48484">MELTYDSILAGRNGYYHLEKMLNVWKKIVDQEPEDGMDIVTTLDIDVQDVVNSILREELTHLTAHAGVCIVMDVATGDVKAMASLQRNDDGSYTENEPRAVSTHYEPGSVFKPMSFLVAMDDGKLNIHSQTDINGGIYLFGTRRLKDSNYRSGGTVGMRDVKFIIQNSSNVGTARLIDDAYLSHPQDFVDGLYRVGAAENLRIPIDGYLPPHLCSPKDKNRYWSRTDLPWMSIGYVSQLPPINILNFYNGIANNGKLLRPRFVKAVMKNGKVVQEYPVEVLREQMAKPEAVKSIQECLRAVVANGTGKKAGSKYFPVAGKTGTAQIWTGRGRTSDYSVTFVGYFPADNPKYSCIVNIQKAGPAAYGWMSGLVFKRVAELVMAKQNKGDYASARDTTVSSLPVILSGNMKNAGEVLENLNVPYVADFNALDSVPVWGENV</sequence>